<dbReference type="CDD" id="cd00483">
    <property type="entry name" value="HPPK"/>
    <property type="match status" value="1"/>
</dbReference>
<sequence>MVATLALHKVYLGLGSNIGNRKRNMREAVQYMESLIGTVMRQSALYETEPWGFESPNLFINMCVYVETPLAPRQLLEATQEIEKRMGRVGKSANHEYQDRIIDIDILIYDDITVDEPDLKIPHPLMQERDFVMTPLNEILKKK</sequence>
<protein>
    <recommendedName>
        <fullName evidence="4">2-amino-4-hydroxy-6-hydroxymethyldihydropteridine pyrophosphokinase</fullName>
        <ecNumber evidence="3">2.7.6.3</ecNumber>
    </recommendedName>
    <alternativeName>
        <fullName evidence="11">6-hydroxymethyl-7,8-dihydropterin pyrophosphokinase</fullName>
    </alternativeName>
    <alternativeName>
        <fullName evidence="12">7,8-dihydro-6-hydroxymethylpterin-pyrophosphokinase</fullName>
    </alternativeName>
</protein>
<dbReference type="Pfam" id="PF01288">
    <property type="entry name" value="HPPK"/>
    <property type="match status" value="1"/>
</dbReference>
<comment type="pathway">
    <text evidence="1">Cofactor biosynthesis; tetrahydrofolate biosynthesis; 2-amino-4-hydroxy-6-hydroxymethyl-7,8-dihydropteridine diphosphate from 7,8-dihydroneopterin triphosphate: step 4/4.</text>
</comment>
<dbReference type="PANTHER" id="PTHR43071">
    <property type="entry name" value="2-AMINO-4-HYDROXY-6-HYDROXYMETHYLDIHYDROPTERIDINE PYROPHOSPHOKINASE"/>
    <property type="match status" value="1"/>
</dbReference>
<evidence type="ECO:0000256" key="12">
    <source>
        <dbReference type="ARBA" id="ARBA00033413"/>
    </source>
</evidence>
<evidence type="ECO:0000256" key="6">
    <source>
        <dbReference type="ARBA" id="ARBA00022741"/>
    </source>
</evidence>
<evidence type="ECO:0000313" key="15">
    <source>
        <dbReference type="Proteomes" id="UP001319045"/>
    </source>
</evidence>
<evidence type="ECO:0000256" key="1">
    <source>
        <dbReference type="ARBA" id="ARBA00005051"/>
    </source>
</evidence>
<dbReference type="EMBL" id="AP024484">
    <property type="protein sequence ID" value="BCS85663.1"/>
    <property type="molecule type" value="Genomic_DNA"/>
</dbReference>
<name>A0ABM7NYX4_9BACT</name>
<evidence type="ECO:0000256" key="8">
    <source>
        <dbReference type="ARBA" id="ARBA00022840"/>
    </source>
</evidence>
<evidence type="ECO:0000313" key="14">
    <source>
        <dbReference type="EMBL" id="BCS85663.1"/>
    </source>
</evidence>
<dbReference type="Gene3D" id="3.30.70.560">
    <property type="entry name" value="7,8-Dihydro-6-hydroxymethylpterin-pyrophosphokinase HPPK"/>
    <property type="match status" value="1"/>
</dbReference>
<dbReference type="InterPro" id="IPR035907">
    <property type="entry name" value="Hppk_sf"/>
</dbReference>
<keyword evidence="15" id="KW-1185">Reference proteome</keyword>
<evidence type="ECO:0000256" key="5">
    <source>
        <dbReference type="ARBA" id="ARBA00022679"/>
    </source>
</evidence>
<evidence type="ECO:0000259" key="13">
    <source>
        <dbReference type="Pfam" id="PF01288"/>
    </source>
</evidence>
<evidence type="ECO:0000256" key="2">
    <source>
        <dbReference type="ARBA" id="ARBA00005810"/>
    </source>
</evidence>
<evidence type="ECO:0000256" key="4">
    <source>
        <dbReference type="ARBA" id="ARBA00016218"/>
    </source>
</evidence>
<dbReference type="Proteomes" id="UP001319045">
    <property type="component" value="Chromosome"/>
</dbReference>
<proteinExistence type="inferred from homology"/>
<evidence type="ECO:0000256" key="10">
    <source>
        <dbReference type="ARBA" id="ARBA00029409"/>
    </source>
</evidence>
<feature type="domain" description="7,8-dihydro-6-hydroxymethylpterin-pyrophosphokinase" evidence="13">
    <location>
        <begin position="11"/>
        <end position="140"/>
    </location>
</feature>
<keyword evidence="6" id="KW-0547">Nucleotide-binding</keyword>
<dbReference type="SUPFAM" id="SSF55083">
    <property type="entry name" value="6-hydroxymethyl-7,8-dihydropterin pyrophosphokinase, HPPK"/>
    <property type="match status" value="1"/>
</dbReference>
<evidence type="ECO:0000256" key="11">
    <source>
        <dbReference type="ARBA" id="ARBA00029766"/>
    </source>
</evidence>
<dbReference type="NCBIfam" id="TIGR01498">
    <property type="entry name" value="folK"/>
    <property type="match status" value="1"/>
</dbReference>
<keyword evidence="7" id="KW-0418">Kinase</keyword>
<comment type="function">
    <text evidence="10">Catalyzes the transfer of pyrophosphate from adenosine triphosphate (ATP) to 6-hydroxymethyl-7,8-dihydropterin, an enzymatic step in folate biosynthesis pathway.</text>
</comment>
<dbReference type="PANTHER" id="PTHR43071:SF1">
    <property type="entry name" value="2-AMINO-4-HYDROXY-6-HYDROXYMETHYLDIHYDROPTERIDINE PYROPHOSPHOKINASE"/>
    <property type="match status" value="1"/>
</dbReference>
<evidence type="ECO:0000256" key="7">
    <source>
        <dbReference type="ARBA" id="ARBA00022777"/>
    </source>
</evidence>
<gene>
    <name evidence="14" type="ORF">prwr041_15560</name>
</gene>
<keyword evidence="8" id="KW-0067">ATP-binding</keyword>
<accession>A0ABM7NYX4</accession>
<keyword evidence="5" id="KW-0808">Transferase</keyword>
<reference evidence="14 15" key="1">
    <citation type="journal article" date="2022" name="Int. J. Syst. Evol. Microbiol.">
        <title>Prevotella herbatica sp. nov., a plant polysaccharide-decomposing anaerobic bacterium isolated from a methanogenic reactor.</title>
        <authorList>
            <person name="Uek A."/>
            <person name="Tonouchi A."/>
            <person name="Kaku N."/>
            <person name="Ueki K."/>
        </authorList>
    </citation>
    <scope>NUCLEOTIDE SEQUENCE [LARGE SCALE GENOMIC DNA]</scope>
    <source>
        <strain evidence="14 15">WR041</strain>
    </source>
</reference>
<dbReference type="InterPro" id="IPR000550">
    <property type="entry name" value="Hppk"/>
</dbReference>
<keyword evidence="9" id="KW-0289">Folate biosynthesis</keyword>
<comment type="similarity">
    <text evidence="2">Belongs to the HPPK family.</text>
</comment>
<evidence type="ECO:0000256" key="9">
    <source>
        <dbReference type="ARBA" id="ARBA00022909"/>
    </source>
</evidence>
<dbReference type="EC" id="2.7.6.3" evidence="3"/>
<organism evidence="14 15">
    <name type="scientific">Prevotella herbatica</name>
    <dbReference type="NCBI Taxonomy" id="2801997"/>
    <lineage>
        <taxon>Bacteria</taxon>
        <taxon>Pseudomonadati</taxon>
        <taxon>Bacteroidota</taxon>
        <taxon>Bacteroidia</taxon>
        <taxon>Bacteroidales</taxon>
        <taxon>Prevotellaceae</taxon>
        <taxon>Prevotella</taxon>
    </lineage>
</organism>
<evidence type="ECO:0000256" key="3">
    <source>
        <dbReference type="ARBA" id="ARBA00013253"/>
    </source>
</evidence>